<dbReference type="Gene3D" id="3.30.420.10">
    <property type="entry name" value="Ribonuclease H-like superfamily/Ribonuclease H"/>
    <property type="match status" value="1"/>
</dbReference>
<evidence type="ECO:0000259" key="2">
    <source>
        <dbReference type="PROSITE" id="PS50879"/>
    </source>
</evidence>
<feature type="domain" description="RNase H type-1" evidence="2">
    <location>
        <begin position="44"/>
        <end position="209"/>
    </location>
</feature>
<dbReference type="Proteomes" id="UP000799423">
    <property type="component" value="Unassembled WGS sequence"/>
</dbReference>
<dbReference type="PROSITE" id="PS50879">
    <property type="entry name" value="RNASE_H_1"/>
    <property type="match status" value="1"/>
</dbReference>
<dbReference type="SUPFAM" id="SSF53098">
    <property type="entry name" value="Ribonuclease H-like"/>
    <property type="match status" value="1"/>
</dbReference>
<dbReference type="InterPro" id="IPR036397">
    <property type="entry name" value="RNaseH_sf"/>
</dbReference>
<dbReference type="InterPro" id="IPR002156">
    <property type="entry name" value="RNaseH_domain"/>
</dbReference>
<sequence>MRIINATIGSNRVYAGSVSIGEEPVVALMNDAEHLDNIQDLIEAETAAVFWADGGMKTDHNGEDVLGAGVAWREKSGELEEGEVDEGVVEWKAESFELGRDTGSVHDSELFAIASALRLAMERMRKRPEPMLKFVQILSDSQTVLRGLGGNTIEHLGPAVSAPWALQQVYDFTDALVSGGVAVELVWVKGHALSDGNQRADAAAREGWRRQMGVVGERRWGRRCEVPEQIATMGTDAIEEWYWRKNKVGLCNGREEGDDVQVEGRLAAAPSLLSSEPVPLVGDDDDDGSIDMDISDDDE</sequence>
<accession>A0A6A7B3S6</accession>
<reference evidence="3" key="1">
    <citation type="submission" date="2020-01" db="EMBL/GenBank/DDBJ databases">
        <authorList>
            <consortium name="DOE Joint Genome Institute"/>
            <person name="Haridas S."/>
            <person name="Albert R."/>
            <person name="Binder M."/>
            <person name="Bloem J."/>
            <person name="Labutti K."/>
            <person name="Salamov A."/>
            <person name="Andreopoulos B."/>
            <person name="Baker S.E."/>
            <person name="Barry K."/>
            <person name="Bills G."/>
            <person name="Bluhm B.H."/>
            <person name="Cannon C."/>
            <person name="Castanera R."/>
            <person name="Culley D.E."/>
            <person name="Daum C."/>
            <person name="Ezra D."/>
            <person name="Gonzalez J.B."/>
            <person name="Henrissat B."/>
            <person name="Kuo A."/>
            <person name="Liang C."/>
            <person name="Lipzen A."/>
            <person name="Lutzoni F."/>
            <person name="Magnuson J."/>
            <person name="Mondo S."/>
            <person name="Nolan M."/>
            <person name="Ohm R."/>
            <person name="Pangilinan J."/>
            <person name="Park H.-J."/>
            <person name="Ramirez L."/>
            <person name="Alfaro M."/>
            <person name="Sun H."/>
            <person name="Tritt A."/>
            <person name="Yoshinaga Y."/>
            <person name="Zwiers L.-H."/>
            <person name="Turgeon B.G."/>
            <person name="Goodwin S.B."/>
            <person name="Spatafora J.W."/>
            <person name="Crous P.W."/>
            <person name="Grigoriev I.V."/>
        </authorList>
    </citation>
    <scope>NUCLEOTIDE SEQUENCE</scope>
    <source>
        <strain evidence="3">IPT5</strain>
    </source>
</reference>
<gene>
    <name evidence="3" type="ORF">T440DRAFT_469512</name>
</gene>
<dbReference type="CDD" id="cd09276">
    <property type="entry name" value="Rnase_HI_RT_non_LTR"/>
    <property type="match status" value="1"/>
</dbReference>
<feature type="compositionally biased region" description="Acidic residues" evidence="1">
    <location>
        <begin position="282"/>
        <end position="299"/>
    </location>
</feature>
<dbReference type="EMBL" id="MU006313">
    <property type="protein sequence ID" value="KAF2849075.1"/>
    <property type="molecule type" value="Genomic_DNA"/>
</dbReference>
<dbReference type="AlphaFoldDB" id="A0A6A7B3S6"/>
<keyword evidence="4" id="KW-1185">Reference proteome</keyword>
<organism evidence="3 4">
    <name type="scientific">Plenodomus tracheiphilus IPT5</name>
    <dbReference type="NCBI Taxonomy" id="1408161"/>
    <lineage>
        <taxon>Eukaryota</taxon>
        <taxon>Fungi</taxon>
        <taxon>Dikarya</taxon>
        <taxon>Ascomycota</taxon>
        <taxon>Pezizomycotina</taxon>
        <taxon>Dothideomycetes</taxon>
        <taxon>Pleosporomycetidae</taxon>
        <taxon>Pleosporales</taxon>
        <taxon>Pleosporineae</taxon>
        <taxon>Leptosphaeriaceae</taxon>
        <taxon>Plenodomus</taxon>
    </lineage>
</organism>
<proteinExistence type="predicted"/>
<evidence type="ECO:0000313" key="3">
    <source>
        <dbReference type="EMBL" id="KAF2849075.1"/>
    </source>
</evidence>
<dbReference type="GO" id="GO:0003676">
    <property type="term" value="F:nucleic acid binding"/>
    <property type="evidence" value="ECO:0007669"/>
    <property type="project" value="InterPro"/>
</dbReference>
<protein>
    <recommendedName>
        <fullName evidence="2">RNase H type-1 domain-containing protein</fullName>
    </recommendedName>
</protein>
<evidence type="ECO:0000256" key="1">
    <source>
        <dbReference type="SAM" id="MobiDB-lite"/>
    </source>
</evidence>
<dbReference type="Pfam" id="PF00075">
    <property type="entry name" value="RNase_H"/>
    <property type="match status" value="1"/>
</dbReference>
<name>A0A6A7B3S6_9PLEO</name>
<dbReference type="OrthoDB" id="4729724at2759"/>
<dbReference type="InterPro" id="IPR012337">
    <property type="entry name" value="RNaseH-like_sf"/>
</dbReference>
<dbReference type="GO" id="GO:0004523">
    <property type="term" value="F:RNA-DNA hybrid ribonuclease activity"/>
    <property type="evidence" value="ECO:0007669"/>
    <property type="project" value="InterPro"/>
</dbReference>
<feature type="region of interest" description="Disordered" evidence="1">
    <location>
        <begin position="268"/>
        <end position="299"/>
    </location>
</feature>
<evidence type="ECO:0000313" key="4">
    <source>
        <dbReference type="Proteomes" id="UP000799423"/>
    </source>
</evidence>